<accession>A0A0W0TES1</accession>
<keyword evidence="2" id="KW-1185">Reference proteome</keyword>
<dbReference type="PATRIC" id="fig|448.7.peg.2347"/>
<proteinExistence type="predicted"/>
<name>A0A0W0TES1_LEGER</name>
<organism evidence="1 2">
    <name type="scientific">Legionella erythra</name>
    <dbReference type="NCBI Taxonomy" id="448"/>
    <lineage>
        <taxon>Bacteria</taxon>
        <taxon>Pseudomonadati</taxon>
        <taxon>Pseudomonadota</taxon>
        <taxon>Gammaproteobacteria</taxon>
        <taxon>Legionellales</taxon>
        <taxon>Legionellaceae</taxon>
        <taxon>Legionella</taxon>
    </lineage>
</organism>
<evidence type="ECO:0000313" key="1">
    <source>
        <dbReference type="EMBL" id="KTC94066.1"/>
    </source>
</evidence>
<dbReference type="Proteomes" id="UP000054773">
    <property type="component" value="Unassembled WGS sequence"/>
</dbReference>
<dbReference type="RefSeq" id="WP_058527362.1">
    <property type="nucleotide sequence ID" value="NZ_CAAAHY010000061.1"/>
</dbReference>
<comment type="caution">
    <text evidence="1">The sequence shown here is derived from an EMBL/GenBank/DDBJ whole genome shotgun (WGS) entry which is preliminary data.</text>
</comment>
<sequence length="86" mass="10364">MDINEARQSMDDYLRQKPHYSGEIEKSNNGFQITLFKHSYSKPLPIRNNEEVEIRVRTIPNQVFRCLTRERLHEIIEKLMNTFIQN</sequence>
<gene>
    <name evidence="1" type="ORF">Lery_2233</name>
</gene>
<dbReference type="AlphaFoldDB" id="A0A0W0TES1"/>
<evidence type="ECO:0000313" key="2">
    <source>
        <dbReference type="Proteomes" id="UP000054773"/>
    </source>
</evidence>
<reference evidence="1 2" key="1">
    <citation type="submission" date="2015-11" db="EMBL/GenBank/DDBJ databases">
        <title>Genomic analysis of 38 Legionella species identifies large and diverse effector repertoires.</title>
        <authorList>
            <person name="Burstein D."/>
            <person name="Amaro F."/>
            <person name="Zusman T."/>
            <person name="Lifshitz Z."/>
            <person name="Cohen O."/>
            <person name="Gilbert J.A."/>
            <person name="Pupko T."/>
            <person name="Shuman H.A."/>
            <person name="Segal G."/>
        </authorList>
    </citation>
    <scope>NUCLEOTIDE SEQUENCE [LARGE SCALE GENOMIC DNA]</scope>
    <source>
        <strain evidence="1 2">SE-32A-C8</strain>
    </source>
</reference>
<dbReference type="EMBL" id="LNYA01000034">
    <property type="protein sequence ID" value="KTC94066.1"/>
    <property type="molecule type" value="Genomic_DNA"/>
</dbReference>
<protein>
    <submittedName>
        <fullName evidence="1">Uncharacterized protein</fullName>
    </submittedName>
</protein>